<dbReference type="EMBL" id="AWWV01004808">
    <property type="protein sequence ID" value="OMP06723.1"/>
    <property type="molecule type" value="Genomic_DNA"/>
</dbReference>
<sequence>MAYFNDTSKDYNNISNLNLN</sequence>
<feature type="region of interest" description="Disordered" evidence="1">
    <location>
        <begin position="1"/>
        <end position="20"/>
    </location>
</feature>
<gene>
    <name evidence="2" type="ORF">CCACVL1_01455</name>
</gene>
<evidence type="ECO:0000313" key="3">
    <source>
        <dbReference type="Proteomes" id="UP000188268"/>
    </source>
</evidence>
<evidence type="ECO:0000313" key="2">
    <source>
        <dbReference type="EMBL" id="OMP06723.1"/>
    </source>
</evidence>
<reference evidence="2 3" key="1">
    <citation type="submission" date="2013-09" db="EMBL/GenBank/DDBJ databases">
        <title>Corchorus capsularis genome sequencing.</title>
        <authorList>
            <person name="Alam M."/>
            <person name="Haque M.S."/>
            <person name="Islam M.S."/>
            <person name="Emdad E.M."/>
            <person name="Islam M.M."/>
            <person name="Ahmed B."/>
            <person name="Halim A."/>
            <person name="Hossen Q.M.M."/>
            <person name="Hossain M.Z."/>
            <person name="Ahmed R."/>
            <person name="Khan M.M."/>
            <person name="Islam R."/>
            <person name="Rashid M.M."/>
            <person name="Khan S.A."/>
            <person name="Rahman M.S."/>
            <person name="Alam M."/>
        </authorList>
    </citation>
    <scope>NUCLEOTIDE SEQUENCE [LARGE SCALE GENOMIC DNA]</scope>
    <source>
        <strain evidence="3">cv. CVL-1</strain>
        <tissue evidence="2">Whole seedling</tissue>
    </source>
</reference>
<proteinExistence type="predicted"/>
<evidence type="ECO:0000256" key="1">
    <source>
        <dbReference type="SAM" id="MobiDB-lite"/>
    </source>
</evidence>
<name>A0A1R3KHZ8_COCAP</name>
<feature type="compositionally biased region" description="Polar residues" evidence="1">
    <location>
        <begin position="10"/>
        <end position="20"/>
    </location>
</feature>
<dbReference type="Proteomes" id="UP000188268">
    <property type="component" value="Unassembled WGS sequence"/>
</dbReference>
<dbReference type="AlphaFoldDB" id="A0A1R3KHZ8"/>
<accession>A0A1R3KHZ8</accession>
<comment type="caution">
    <text evidence="2">The sequence shown here is derived from an EMBL/GenBank/DDBJ whole genome shotgun (WGS) entry which is preliminary data.</text>
</comment>
<dbReference type="Gramene" id="OMP06723">
    <property type="protein sequence ID" value="OMP06723"/>
    <property type="gene ID" value="CCACVL1_01455"/>
</dbReference>
<protein>
    <submittedName>
        <fullName evidence="2">Uncharacterized protein</fullName>
    </submittedName>
</protein>
<keyword evidence="3" id="KW-1185">Reference proteome</keyword>
<organism evidence="2 3">
    <name type="scientific">Corchorus capsularis</name>
    <name type="common">Jute</name>
    <dbReference type="NCBI Taxonomy" id="210143"/>
    <lineage>
        <taxon>Eukaryota</taxon>
        <taxon>Viridiplantae</taxon>
        <taxon>Streptophyta</taxon>
        <taxon>Embryophyta</taxon>
        <taxon>Tracheophyta</taxon>
        <taxon>Spermatophyta</taxon>
        <taxon>Magnoliopsida</taxon>
        <taxon>eudicotyledons</taxon>
        <taxon>Gunneridae</taxon>
        <taxon>Pentapetalae</taxon>
        <taxon>rosids</taxon>
        <taxon>malvids</taxon>
        <taxon>Malvales</taxon>
        <taxon>Malvaceae</taxon>
        <taxon>Grewioideae</taxon>
        <taxon>Apeibeae</taxon>
        <taxon>Corchorus</taxon>
    </lineage>
</organism>